<reference evidence="1 2" key="1">
    <citation type="submission" date="2011-08" db="EMBL/GenBank/DDBJ databases">
        <authorList>
            <person name="Weinstock G."/>
            <person name="Sodergren E."/>
            <person name="Clifton S."/>
            <person name="Fulton L."/>
            <person name="Fulton B."/>
            <person name="Courtney L."/>
            <person name="Fronick C."/>
            <person name="Harrison M."/>
            <person name="Strong C."/>
            <person name="Farmer C."/>
            <person name="Delahaunty K."/>
            <person name="Markovic C."/>
            <person name="Hall O."/>
            <person name="Minx P."/>
            <person name="Tomlinson C."/>
            <person name="Mitreva M."/>
            <person name="Hou S."/>
            <person name="Chen J."/>
            <person name="Wollam A."/>
            <person name="Pepin K.H."/>
            <person name="Johnson M."/>
            <person name="Bhonagiri V."/>
            <person name="Zhang X."/>
            <person name="Suruliraj S."/>
            <person name="Warren W."/>
            <person name="Chinwalla A."/>
            <person name="Mardis E.R."/>
            <person name="Wilson R.K."/>
        </authorList>
    </citation>
    <scope>NUCLEOTIDE SEQUENCE [LARGE SCALE GENOMIC DNA]</scope>
    <source>
        <strain evidence="1 2">F0432</strain>
    </source>
</reference>
<evidence type="ECO:0000313" key="2">
    <source>
        <dbReference type="Proteomes" id="UP000004750"/>
    </source>
</evidence>
<organism evidence="1 2">
    <name type="scientific">Cardiobacterium valvarum F0432</name>
    <dbReference type="NCBI Taxonomy" id="797473"/>
    <lineage>
        <taxon>Bacteria</taxon>
        <taxon>Pseudomonadati</taxon>
        <taxon>Pseudomonadota</taxon>
        <taxon>Gammaproteobacteria</taxon>
        <taxon>Cardiobacteriales</taxon>
        <taxon>Cardiobacteriaceae</taxon>
        <taxon>Cardiobacterium</taxon>
    </lineage>
</organism>
<dbReference type="EMBL" id="AGCM01000193">
    <property type="protein sequence ID" value="EHM49730.1"/>
    <property type="molecule type" value="Genomic_DNA"/>
</dbReference>
<dbReference type="STRING" id="797473.HMPREF9080_02979"/>
<comment type="caution">
    <text evidence="1">The sequence shown here is derived from an EMBL/GenBank/DDBJ whole genome shotgun (WGS) entry which is preliminary data.</text>
</comment>
<dbReference type="Proteomes" id="UP000004750">
    <property type="component" value="Unassembled WGS sequence"/>
</dbReference>
<evidence type="ECO:0000313" key="1">
    <source>
        <dbReference type="EMBL" id="EHM49730.1"/>
    </source>
</evidence>
<proteinExistence type="predicted"/>
<dbReference type="HOGENOM" id="CLU_786853_0_0_6"/>
<gene>
    <name evidence="1" type="ORF">HMPREF9080_02979</name>
</gene>
<accession>G9ZJK9</accession>
<dbReference type="AlphaFoldDB" id="G9ZJK9"/>
<sequence length="352" mass="37980">MAASVAITTFFDGAQVAFVDAVAQFQGAEAGEKVGVAGVARRHDAVEHVDATPHAFYEVFRFADAHQVARFVRGQVRQGVVEGVVARFQRFADRQPADGIAGQVERDQAFRRFAAQVGIDAALDDAEKVVGVAFMCGFAARRPAQRQAHGFGGFFVCRRVGGAFVELHDDVGIERALHLHGALRAEEDFAAVHRRAETCAFFGQLADFCQTEDLKTAGIGEDGFVPVHELVQTAVRGDDVFAGAQHEVEGVAEDDFRADGVQLFRREAFHGAEGADRHEDRRLHDLAVREGDGAATRVAILGDKCVMHGVVLVGGKPVVVSLGVWGSQVLSRLAHRQADKKGRLAPSFLHHG</sequence>
<protein>
    <submittedName>
        <fullName evidence="1">Uncharacterized protein</fullName>
    </submittedName>
</protein>
<name>G9ZJK9_9GAMM</name>